<evidence type="ECO:0000313" key="4">
    <source>
        <dbReference type="Proteomes" id="UP000657918"/>
    </source>
</evidence>
<accession>A0A835MW49</accession>
<sequence length="185" mass="21275">MTTLGVEFWMESKADTMWLAWGLNPEDRPQMVGTRTVIGIIQLKWLIQCSHLQEQEQVLPSMYNISRLNRVCQVGYEVQGTEPKMHPTALQNDDSTETKDLKNGWAQHVGEQELYLRMVHIILNPRKPGTFLSAGVVIERYFKYPLSFEIHRYYDLHIGCQIIGYILGTAGWIAGLWLGVASRHD</sequence>
<dbReference type="Pfam" id="PF04526">
    <property type="entry name" value="DUF568"/>
    <property type="match status" value="1"/>
</dbReference>
<feature type="transmembrane region" description="Helical" evidence="1">
    <location>
        <begin position="162"/>
        <end position="180"/>
    </location>
</feature>
<evidence type="ECO:0000313" key="3">
    <source>
        <dbReference type="EMBL" id="KAF9675666.1"/>
    </source>
</evidence>
<dbReference type="EMBL" id="JADGMS010000009">
    <property type="protein sequence ID" value="KAF9675666.1"/>
    <property type="molecule type" value="Genomic_DNA"/>
</dbReference>
<dbReference type="AlphaFoldDB" id="A0A835MW49"/>
<protein>
    <recommendedName>
        <fullName evidence="2">AIR12 DOMON domain-containing protein</fullName>
    </recommendedName>
</protein>
<keyword evidence="1" id="KW-0472">Membrane</keyword>
<dbReference type="PANTHER" id="PTHR23130">
    <property type="entry name" value="CYTOCHROME B561 AND DOMON DOMAIN-CONTAINING PROTEIN"/>
    <property type="match status" value="1"/>
</dbReference>
<comment type="caution">
    <text evidence="3">The sequence shown here is derived from an EMBL/GenBank/DDBJ whole genome shotgun (WGS) entry which is preliminary data.</text>
</comment>
<dbReference type="PANTHER" id="PTHR23130:SF175">
    <property type="entry name" value="CYTOCHROME B561 AND DOMON DOMAIN-CONTAINING PROTEIN"/>
    <property type="match status" value="1"/>
</dbReference>
<name>A0A835MW49_9ROSI</name>
<keyword evidence="4" id="KW-1185">Reference proteome</keyword>
<organism evidence="3 4">
    <name type="scientific">Salix dunnii</name>
    <dbReference type="NCBI Taxonomy" id="1413687"/>
    <lineage>
        <taxon>Eukaryota</taxon>
        <taxon>Viridiplantae</taxon>
        <taxon>Streptophyta</taxon>
        <taxon>Embryophyta</taxon>
        <taxon>Tracheophyta</taxon>
        <taxon>Spermatophyta</taxon>
        <taxon>Magnoliopsida</taxon>
        <taxon>eudicotyledons</taxon>
        <taxon>Gunneridae</taxon>
        <taxon>Pentapetalae</taxon>
        <taxon>rosids</taxon>
        <taxon>fabids</taxon>
        <taxon>Malpighiales</taxon>
        <taxon>Salicaceae</taxon>
        <taxon>Saliceae</taxon>
        <taxon>Salix</taxon>
    </lineage>
</organism>
<dbReference type="InterPro" id="IPR045265">
    <property type="entry name" value="AIR12_DOMON"/>
</dbReference>
<evidence type="ECO:0000256" key="1">
    <source>
        <dbReference type="SAM" id="Phobius"/>
    </source>
</evidence>
<gene>
    <name evidence="3" type="ORF">SADUNF_Sadunf09G0056000</name>
</gene>
<feature type="domain" description="AIR12 DOMON" evidence="2">
    <location>
        <begin position="59"/>
        <end position="101"/>
    </location>
</feature>
<dbReference type="Proteomes" id="UP000657918">
    <property type="component" value="Unassembled WGS sequence"/>
</dbReference>
<proteinExistence type="predicted"/>
<keyword evidence="1" id="KW-0812">Transmembrane</keyword>
<keyword evidence="1" id="KW-1133">Transmembrane helix</keyword>
<reference evidence="3 4" key="1">
    <citation type="submission" date="2020-10" db="EMBL/GenBank/DDBJ databases">
        <title>Plant Genome Project.</title>
        <authorList>
            <person name="Zhang R.-G."/>
        </authorList>
    </citation>
    <scope>NUCLEOTIDE SEQUENCE [LARGE SCALE GENOMIC DNA]</scope>
    <source>
        <strain evidence="3">FAFU-HL-1</strain>
        <tissue evidence="3">Leaf</tissue>
    </source>
</reference>
<evidence type="ECO:0000259" key="2">
    <source>
        <dbReference type="Pfam" id="PF04526"/>
    </source>
</evidence>
<dbReference type="OrthoDB" id="19261at2759"/>